<evidence type="ECO:0000313" key="1">
    <source>
        <dbReference type="EMBL" id="SDR38506.1"/>
    </source>
</evidence>
<evidence type="ECO:0000313" key="2">
    <source>
        <dbReference type="Proteomes" id="UP000198740"/>
    </source>
</evidence>
<protein>
    <submittedName>
        <fullName evidence="1">Uncharacterized protein</fullName>
    </submittedName>
</protein>
<proteinExistence type="predicted"/>
<name>A0ABY0TUG9_9PSED</name>
<dbReference type="EMBL" id="FNKM01000002">
    <property type="protein sequence ID" value="SDR38506.1"/>
    <property type="molecule type" value="Genomic_DNA"/>
</dbReference>
<sequence>MQFYATRNQFKTDLEREYQALDSDWSEINVHNQAKTYA</sequence>
<organism evidence="1 2">
    <name type="scientific">Pseudomonas grimontii</name>
    <dbReference type="NCBI Taxonomy" id="129847"/>
    <lineage>
        <taxon>Bacteria</taxon>
        <taxon>Pseudomonadati</taxon>
        <taxon>Pseudomonadota</taxon>
        <taxon>Gammaproteobacteria</taxon>
        <taxon>Pseudomonadales</taxon>
        <taxon>Pseudomonadaceae</taxon>
        <taxon>Pseudomonas</taxon>
    </lineage>
</organism>
<dbReference type="Proteomes" id="UP000198740">
    <property type="component" value="Unassembled WGS sequence"/>
</dbReference>
<keyword evidence="2" id="KW-1185">Reference proteome</keyword>
<reference evidence="1 2" key="1">
    <citation type="submission" date="2016-10" db="EMBL/GenBank/DDBJ databases">
        <authorList>
            <person name="Varghese N."/>
            <person name="Submissions S."/>
        </authorList>
    </citation>
    <scope>NUCLEOTIDE SEQUENCE [LARGE SCALE GENOMIC DNA]</scope>
    <source>
        <strain evidence="1 2">BS2976</strain>
    </source>
</reference>
<accession>A0ABY0TUG9</accession>
<comment type="caution">
    <text evidence="1">The sequence shown here is derived from an EMBL/GenBank/DDBJ whole genome shotgun (WGS) entry which is preliminary data.</text>
</comment>
<gene>
    <name evidence="1" type="ORF">SAMN04490186_5873</name>
</gene>